<feature type="non-terminal residue" evidence="2">
    <location>
        <position position="1"/>
    </location>
</feature>
<accession>X1F4H2</accession>
<evidence type="ECO:0000259" key="1">
    <source>
        <dbReference type="Pfam" id="PF13407"/>
    </source>
</evidence>
<protein>
    <recommendedName>
        <fullName evidence="1">Periplasmic binding protein domain-containing protein</fullName>
    </recommendedName>
</protein>
<dbReference type="SUPFAM" id="SSF53822">
    <property type="entry name" value="Periplasmic binding protein-like I"/>
    <property type="match status" value="1"/>
</dbReference>
<dbReference type="InterPro" id="IPR028082">
    <property type="entry name" value="Peripla_BP_I"/>
</dbReference>
<proteinExistence type="predicted"/>
<evidence type="ECO:0000313" key="2">
    <source>
        <dbReference type="EMBL" id="GAH24289.1"/>
    </source>
</evidence>
<comment type="caution">
    <text evidence="2">The sequence shown here is derived from an EMBL/GenBank/DDBJ whole genome shotgun (WGS) entry which is preliminary data.</text>
</comment>
<organism evidence="2">
    <name type="scientific">marine sediment metagenome</name>
    <dbReference type="NCBI Taxonomy" id="412755"/>
    <lineage>
        <taxon>unclassified sequences</taxon>
        <taxon>metagenomes</taxon>
        <taxon>ecological metagenomes</taxon>
    </lineage>
</organism>
<dbReference type="InterPro" id="IPR025997">
    <property type="entry name" value="SBP_2_dom"/>
</dbReference>
<gene>
    <name evidence="2" type="ORF">S03H2_02241</name>
</gene>
<name>X1F4H2_9ZZZZ</name>
<dbReference type="Pfam" id="PF13407">
    <property type="entry name" value="Peripla_BP_4"/>
    <property type="match status" value="1"/>
</dbReference>
<dbReference type="EMBL" id="BARU01000733">
    <property type="protein sequence ID" value="GAH24289.1"/>
    <property type="molecule type" value="Genomic_DNA"/>
</dbReference>
<dbReference type="Gene3D" id="3.40.50.2300">
    <property type="match status" value="1"/>
</dbReference>
<sequence>GYVGGDLVVQGRELGEEAIRRFGLKSGDLAIVYGNWGMAGRSIREGATAVAFEEAGLIVERFVTKEEWFADPTLSIPAISAAILANPEVKIICFANTIISDIADKYMEAAGREADEILFIGYGTTAAMLSNMERGYLHLTSDQLGFMEGYLPILSLALTIKYKMFP</sequence>
<feature type="domain" description="Periplasmic binding protein" evidence="1">
    <location>
        <begin position="2"/>
        <end position="157"/>
    </location>
</feature>
<dbReference type="AlphaFoldDB" id="X1F4H2"/>
<reference evidence="2" key="1">
    <citation type="journal article" date="2014" name="Front. Microbiol.">
        <title>High frequency of phylogenetically diverse reductive dehalogenase-homologous genes in deep subseafloor sedimentary metagenomes.</title>
        <authorList>
            <person name="Kawai M."/>
            <person name="Futagami T."/>
            <person name="Toyoda A."/>
            <person name="Takaki Y."/>
            <person name="Nishi S."/>
            <person name="Hori S."/>
            <person name="Arai W."/>
            <person name="Tsubouchi T."/>
            <person name="Morono Y."/>
            <person name="Uchiyama I."/>
            <person name="Ito T."/>
            <person name="Fujiyama A."/>
            <person name="Inagaki F."/>
            <person name="Takami H."/>
        </authorList>
    </citation>
    <scope>NUCLEOTIDE SEQUENCE</scope>
    <source>
        <strain evidence="2">Expedition CK06-06</strain>
    </source>
</reference>